<sequence length="157" mass="16626">MNLPEGFWLLTAIVIVGSALLFYLRWRRSGVEPEVGMADTGSAIESFSRAFPDLPIRNVVMTRDGSSAFLRLADSRVGFVEHAALHSAARLLEPQTLTVGAPPDSQTINIAFPGAAGGGLFEFSSVEEAAEVSLWLCGEFAVVGADSPALAEKSDGE</sequence>
<accession>A0ABT4VPV5</accession>
<gene>
    <name evidence="2" type="ORF">OOZ53_14925</name>
</gene>
<dbReference type="EMBL" id="JAPJZH010000009">
    <property type="protein sequence ID" value="MDA4846654.1"/>
    <property type="molecule type" value="Genomic_DNA"/>
</dbReference>
<feature type="transmembrane region" description="Helical" evidence="1">
    <location>
        <begin position="6"/>
        <end position="24"/>
    </location>
</feature>
<dbReference type="RefSeq" id="WP_271090438.1">
    <property type="nucleotide sequence ID" value="NZ_JAPJZH010000009.1"/>
</dbReference>
<keyword evidence="1" id="KW-0812">Transmembrane</keyword>
<proteinExistence type="predicted"/>
<keyword evidence="3" id="KW-1185">Reference proteome</keyword>
<name>A0ABT4VPV5_9HYPH</name>
<evidence type="ECO:0000313" key="2">
    <source>
        <dbReference type="EMBL" id="MDA4846654.1"/>
    </source>
</evidence>
<evidence type="ECO:0000256" key="1">
    <source>
        <dbReference type="SAM" id="Phobius"/>
    </source>
</evidence>
<keyword evidence="1" id="KW-1133">Transmembrane helix</keyword>
<organism evidence="2 3">
    <name type="scientific">Hoeflea poritis</name>
    <dbReference type="NCBI Taxonomy" id="2993659"/>
    <lineage>
        <taxon>Bacteria</taxon>
        <taxon>Pseudomonadati</taxon>
        <taxon>Pseudomonadota</taxon>
        <taxon>Alphaproteobacteria</taxon>
        <taxon>Hyphomicrobiales</taxon>
        <taxon>Rhizobiaceae</taxon>
        <taxon>Hoeflea</taxon>
    </lineage>
</organism>
<dbReference type="Proteomes" id="UP001148313">
    <property type="component" value="Unassembled WGS sequence"/>
</dbReference>
<comment type="caution">
    <text evidence="2">The sequence shown here is derived from an EMBL/GenBank/DDBJ whole genome shotgun (WGS) entry which is preliminary data.</text>
</comment>
<protein>
    <submittedName>
        <fullName evidence="2">Uncharacterized protein</fullName>
    </submittedName>
</protein>
<reference evidence="2" key="1">
    <citation type="submission" date="2022-11" db="EMBL/GenBank/DDBJ databases">
        <title>Hoeflea poritis sp. nov., isolated from scleractinian coral Porites lutea.</title>
        <authorList>
            <person name="Zhang G."/>
            <person name="Wei Q."/>
            <person name="Cai L."/>
        </authorList>
    </citation>
    <scope>NUCLEOTIDE SEQUENCE</scope>
    <source>
        <strain evidence="2">E7-10</strain>
    </source>
</reference>
<evidence type="ECO:0000313" key="3">
    <source>
        <dbReference type="Proteomes" id="UP001148313"/>
    </source>
</evidence>
<keyword evidence="1" id="KW-0472">Membrane</keyword>